<accession>A0A656QEA0</accession>
<name>A0A656QEA0_9BURK</name>
<keyword evidence="2" id="KW-1185">Reference proteome</keyword>
<proteinExistence type="predicted"/>
<evidence type="ECO:0000313" key="2">
    <source>
        <dbReference type="Proteomes" id="UP000027451"/>
    </source>
</evidence>
<protein>
    <submittedName>
        <fullName evidence="1">Uncharacterized protein</fullName>
    </submittedName>
</protein>
<comment type="caution">
    <text evidence="1">The sequence shown here is derived from an EMBL/GenBank/DDBJ whole genome shotgun (WGS) entry which is preliminary data.</text>
</comment>
<organism evidence="1 2">
    <name type="scientific">Caballeronia zhejiangensis</name>
    <dbReference type="NCBI Taxonomy" id="871203"/>
    <lineage>
        <taxon>Bacteria</taxon>
        <taxon>Pseudomonadati</taxon>
        <taxon>Pseudomonadota</taxon>
        <taxon>Betaproteobacteria</taxon>
        <taxon>Burkholderiales</taxon>
        <taxon>Burkholderiaceae</taxon>
        <taxon>Caballeronia</taxon>
    </lineage>
</organism>
<dbReference type="EMBL" id="JFHD01000056">
    <property type="protein sequence ID" value="KDR25082.1"/>
    <property type="molecule type" value="Genomic_DNA"/>
</dbReference>
<reference evidence="1 2" key="1">
    <citation type="submission" date="2014-03" db="EMBL/GenBank/DDBJ databases">
        <title>Draft Genome Sequences of Four Burkholderia Strains.</title>
        <authorList>
            <person name="Liu X.Y."/>
            <person name="Li C.X."/>
            <person name="Xu J.H."/>
        </authorList>
    </citation>
    <scope>NUCLEOTIDE SEQUENCE [LARGE SCALE GENOMIC DNA]</scope>
    <source>
        <strain evidence="1 2">OP-1</strain>
    </source>
</reference>
<sequence>MQMLKSDQSGGHRVAPLRIALNSLDTDFAATTYIAPESPESERISRSAAKSAAIATSGWHIT</sequence>
<dbReference type="Proteomes" id="UP000027451">
    <property type="component" value="Unassembled WGS sequence"/>
</dbReference>
<evidence type="ECO:0000313" key="1">
    <source>
        <dbReference type="EMBL" id="KDR25082.1"/>
    </source>
</evidence>
<gene>
    <name evidence="1" type="ORF">BG60_31360</name>
</gene>
<dbReference type="AlphaFoldDB" id="A0A656QEA0"/>